<dbReference type="PANTHER" id="PTHR11606">
    <property type="entry name" value="GLUTAMATE DEHYDROGENASE"/>
    <property type="match status" value="1"/>
</dbReference>
<dbReference type="PRINTS" id="PR00082">
    <property type="entry name" value="GLFDHDRGNASE"/>
</dbReference>
<dbReference type="RefSeq" id="WP_047858392.1">
    <property type="nucleotide sequence ID" value="NZ_CP011509.1"/>
</dbReference>
<dbReference type="InterPro" id="IPR006095">
    <property type="entry name" value="Glu/Leu/Phe/Val/Trp_DH"/>
</dbReference>
<evidence type="ECO:0000256" key="2">
    <source>
        <dbReference type="ARBA" id="ARBA00023002"/>
    </source>
</evidence>
<evidence type="ECO:0000313" key="6">
    <source>
        <dbReference type="EMBL" id="REG37304.1"/>
    </source>
</evidence>
<gene>
    <name evidence="5" type="ORF">AA314_06262</name>
    <name evidence="6" type="ORF">ATI61_101286</name>
</gene>
<dbReference type="Gene3D" id="3.40.50.10860">
    <property type="entry name" value="Leucine Dehydrogenase, chain A, domain 1"/>
    <property type="match status" value="1"/>
</dbReference>
<dbReference type="GO" id="GO:0006538">
    <property type="term" value="P:L-glutamate catabolic process"/>
    <property type="evidence" value="ECO:0007669"/>
    <property type="project" value="TreeGrafter"/>
</dbReference>
<evidence type="ECO:0000313" key="8">
    <source>
        <dbReference type="Proteomes" id="UP000256345"/>
    </source>
</evidence>
<dbReference type="Proteomes" id="UP000035579">
    <property type="component" value="Chromosome"/>
</dbReference>
<dbReference type="EMBL" id="QUMU01000001">
    <property type="protein sequence ID" value="REG37304.1"/>
    <property type="molecule type" value="Genomic_DNA"/>
</dbReference>
<dbReference type="KEGG" id="age:AA314_06262"/>
<dbReference type="Gene3D" id="3.40.50.720">
    <property type="entry name" value="NAD(P)-binding Rossmann-like Domain"/>
    <property type="match status" value="1"/>
</dbReference>
<dbReference type="SMART" id="SM00839">
    <property type="entry name" value="ELFV_dehydrog"/>
    <property type="match status" value="1"/>
</dbReference>
<keyword evidence="2 3" id="KW-0560">Oxidoreductase</keyword>
<keyword evidence="8" id="KW-1185">Reference proteome</keyword>
<dbReference type="Pfam" id="PF00208">
    <property type="entry name" value="ELFV_dehydrog"/>
    <property type="match status" value="1"/>
</dbReference>
<dbReference type="Proteomes" id="UP000256345">
    <property type="component" value="Unassembled WGS sequence"/>
</dbReference>
<dbReference type="AlphaFoldDB" id="A0AAC8THK5"/>
<dbReference type="InterPro" id="IPR036291">
    <property type="entry name" value="NAD(P)-bd_dom_sf"/>
</dbReference>
<sequence>MASEENFMRAPAPTPKRTVYTEAMEIFHRAADLIGLDKRVRLELEEPDYEHIFYVTAKLKDRLVPLAPEQAKDFASLSVTQVRNPEGLERLADGKIILNGRALLGSDVNISRGHLRLPDGNVYQLVPGESQRFKAYRVQHNQARGPYKGGIRYHREVSLDLFKALGAEMTWKTAISEVPFGGGKGGIQIDPRSYGREELENITLRFMYKLKGLIGPNIDIPAPDVGTNGEIMALMYRQYSDGERERHNLRGIVTGKDVRIGGSEGRAAATGQGVAFCIEDYYAEKGETLKGKTFILQGFGNVGSHGAAILQKMGARLLAVNDADGTIFNGDGIDVPALIAHVNDPKNLRRSVLGFPGAQKIEKKDFWEVPAEICIPAALGGEITADVAERLKVKLIAEGANGPTTPEADRVLQKRGIDMIPDIIANAGGVTVSYYEWIQNKRMERWSEAEVNQRLEHAMKRNYRIIRDISRNQARRSDTHDSRPFCIGKEVDPRCAAMILALKRIEAHYLLEGFSQ</sequence>
<dbReference type="InterPro" id="IPR033524">
    <property type="entry name" value="Glu/Leu/Phe/Val_DH_AS"/>
</dbReference>
<evidence type="ECO:0000259" key="4">
    <source>
        <dbReference type="SMART" id="SM00839"/>
    </source>
</evidence>
<evidence type="ECO:0000256" key="3">
    <source>
        <dbReference type="RuleBase" id="RU004417"/>
    </source>
</evidence>
<evidence type="ECO:0000256" key="1">
    <source>
        <dbReference type="ARBA" id="ARBA00006382"/>
    </source>
</evidence>
<dbReference type="SUPFAM" id="SSF51735">
    <property type="entry name" value="NAD(P)-binding Rossmann-fold domains"/>
    <property type="match status" value="1"/>
</dbReference>
<dbReference type="EMBL" id="CP011509">
    <property type="protein sequence ID" value="AKJ04636.1"/>
    <property type="molecule type" value="Genomic_DNA"/>
</dbReference>
<dbReference type="Pfam" id="PF02812">
    <property type="entry name" value="ELFV_dehydrog_N"/>
    <property type="match status" value="1"/>
</dbReference>
<reference evidence="5 7" key="1">
    <citation type="submission" date="2015-05" db="EMBL/GenBank/DDBJ databases">
        <title>Genome assembly of Archangium gephyra DSM 2261.</title>
        <authorList>
            <person name="Sharma G."/>
            <person name="Subramanian S."/>
        </authorList>
    </citation>
    <scope>NUCLEOTIDE SEQUENCE [LARGE SCALE GENOMIC DNA]</scope>
    <source>
        <strain evidence="5 7">DSM 2261</strain>
    </source>
</reference>
<protein>
    <submittedName>
        <fullName evidence="6">Glutamate dehydrogenase/leucine dehydrogenase</fullName>
    </submittedName>
    <submittedName>
        <fullName evidence="5">NAD-specific glutamate dehydrogenase</fullName>
    </submittedName>
</protein>
<name>A0AAC8THK5_9BACT</name>
<dbReference type="InterPro" id="IPR046346">
    <property type="entry name" value="Aminoacid_DH-like_N_sf"/>
</dbReference>
<proteinExistence type="inferred from homology"/>
<organism evidence="5 7">
    <name type="scientific">Archangium gephyra</name>
    <dbReference type="NCBI Taxonomy" id="48"/>
    <lineage>
        <taxon>Bacteria</taxon>
        <taxon>Pseudomonadati</taxon>
        <taxon>Myxococcota</taxon>
        <taxon>Myxococcia</taxon>
        <taxon>Myxococcales</taxon>
        <taxon>Cystobacterineae</taxon>
        <taxon>Archangiaceae</taxon>
        <taxon>Archangium</taxon>
    </lineage>
</organism>
<accession>A0AAC8THK5</accession>
<dbReference type="CDD" id="cd01076">
    <property type="entry name" value="NAD_bind_1_Glu_DH"/>
    <property type="match status" value="1"/>
</dbReference>
<reference evidence="6 8" key="2">
    <citation type="submission" date="2018-08" db="EMBL/GenBank/DDBJ databases">
        <title>Genomic Encyclopedia of Archaeal and Bacterial Type Strains, Phase II (KMG-II): from individual species to whole genera.</title>
        <authorList>
            <person name="Goeker M."/>
        </authorList>
    </citation>
    <scope>NUCLEOTIDE SEQUENCE [LARGE SCALE GENOMIC DNA]</scope>
    <source>
        <strain evidence="6 8">DSM 2261</strain>
    </source>
</reference>
<dbReference type="GO" id="GO:0004352">
    <property type="term" value="F:glutamate dehydrogenase (NAD+) activity"/>
    <property type="evidence" value="ECO:0007669"/>
    <property type="project" value="TreeGrafter"/>
</dbReference>
<dbReference type="PANTHER" id="PTHR11606:SF13">
    <property type="entry name" value="GLUTAMATE DEHYDROGENASE 1, MITOCHONDRIAL"/>
    <property type="match status" value="1"/>
</dbReference>
<dbReference type="InterPro" id="IPR006097">
    <property type="entry name" value="Glu/Leu/Phe/Val/Trp_DH_dimer"/>
</dbReference>
<dbReference type="InterPro" id="IPR006096">
    <property type="entry name" value="Glu/Leu/Phe/Val/Trp_DH_C"/>
</dbReference>
<dbReference type="SUPFAM" id="SSF53223">
    <property type="entry name" value="Aminoacid dehydrogenase-like, N-terminal domain"/>
    <property type="match status" value="1"/>
</dbReference>
<feature type="domain" description="Glutamate/phenylalanine/leucine/valine/L-tryptophan dehydrogenase C-terminal" evidence="4">
    <location>
        <begin position="263"/>
        <end position="513"/>
    </location>
</feature>
<evidence type="ECO:0000313" key="7">
    <source>
        <dbReference type="Proteomes" id="UP000035579"/>
    </source>
</evidence>
<evidence type="ECO:0000313" key="5">
    <source>
        <dbReference type="EMBL" id="AKJ04636.1"/>
    </source>
</evidence>
<dbReference type="PROSITE" id="PS00074">
    <property type="entry name" value="GLFV_DEHYDROGENASE"/>
    <property type="match status" value="1"/>
</dbReference>
<dbReference type="InterPro" id="IPR033922">
    <property type="entry name" value="NAD_bind_Glu_DH"/>
</dbReference>
<comment type="similarity">
    <text evidence="1 3">Belongs to the Glu/Leu/Phe/Val dehydrogenases family.</text>
</comment>